<keyword evidence="4 6" id="KW-1133">Transmembrane helix</keyword>
<dbReference type="EMBL" id="PFBW01000196">
    <property type="protein sequence ID" value="PIR77037.1"/>
    <property type="molecule type" value="Genomic_DNA"/>
</dbReference>
<feature type="transmembrane region" description="Helical" evidence="6">
    <location>
        <begin position="75"/>
        <end position="97"/>
    </location>
</feature>
<proteinExistence type="inferred from homology"/>
<feature type="transmembrane region" description="Helical" evidence="6">
    <location>
        <begin position="103"/>
        <end position="120"/>
    </location>
</feature>
<reference evidence="9" key="1">
    <citation type="submission" date="2017-09" db="EMBL/GenBank/DDBJ databases">
        <title>Depth-based differentiation of microbial function through sediment-hosted aquifers and enrichment of novel symbionts in the deep terrestrial subsurface.</title>
        <authorList>
            <person name="Probst A.J."/>
            <person name="Ladd B."/>
            <person name="Jarett J.K."/>
            <person name="Geller-Mcgrath D.E."/>
            <person name="Sieber C.M.K."/>
            <person name="Emerson J.B."/>
            <person name="Anantharaman K."/>
            <person name="Thomas B.C."/>
            <person name="Malmstrom R."/>
            <person name="Stieglmeier M."/>
            <person name="Klingl A."/>
            <person name="Woyke T."/>
            <person name="Ryan C.M."/>
            <person name="Banfield J.F."/>
        </authorList>
    </citation>
    <scope>NUCLEOTIDE SEQUENCE [LARGE SCALE GENOMIC DNA]</scope>
</reference>
<evidence type="ECO:0000256" key="6">
    <source>
        <dbReference type="SAM" id="Phobius"/>
    </source>
</evidence>
<dbReference type="GO" id="GO:0005886">
    <property type="term" value="C:plasma membrane"/>
    <property type="evidence" value="ECO:0007669"/>
    <property type="project" value="TreeGrafter"/>
</dbReference>
<feature type="domain" description="GtrA/DPMS transmembrane" evidence="7">
    <location>
        <begin position="11"/>
        <end position="124"/>
    </location>
</feature>
<evidence type="ECO:0000256" key="4">
    <source>
        <dbReference type="ARBA" id="ARBA00022989"/>
    </source>
</evidence>
<organism evidence="8 9">
    <name type="scientific">Candidatus Magasanikbacteria bacterium CG10_big_fil_rev_8_21_14_0_10_38_6</name>
    <dbReference type="NCBI Taxonomy" id="1974647"/>
    <lineage>
        <taxon>Bacteria</taxon>
        <taxon>Candidatus Magasanikiibacteriota</taxon>
    </lineage>
</organism>
<evidence type="ECO:0000313" key="8">
    <source>
        <dbReference type="EMBL" id="PIR77037.1"/>
    </source>
</evidence>
<evidence type="ECO:0000256" key="3">
    <source>
        <dbReference type="ARBA" id="ARBA00022692"/>
    </source>
</evidence>
<dbReference type="AlphaFoldDB" id="A0A2M6P007"/>
<feature type="transmembrane region" description="Helical" evidence="6">
    <location>
        <begin position="12"/>
        <end position="30"/>
    </location>
</feature>
<protein>
    <recommendedName>
        <fullName evidence="7">GtrA/DPMS transmembrane domain-containing protein</fullName>
    </recommendedName>
</protein>
<gene>
    <name evidence="8" type="ORF">COU30_04650</name>
</gene>
<evidence type="ECO:0000256" key="5">
    <source>
        <dbReference type="ARBA" id="ARBA00023136"/>
    </source>
</evidence>
<comment type="similarity">
    <text evidence="2">Belongs to the GtrA family.</text>
</comment>
<keyword evidence="5 6" id="KW-0472">Membrane</keyword>
<comment type="subcellular location">
    <subcellularLocation>
        <location evidence="1">Membrane</location>
        <topology evidence="1">Multi-pass membrane protein</topology>
    </subcellularLocation>
</comment>
<dbReference type="Proteomes" id="UP000228528">
    <property type="component" value="Unassembled WGS sequence"/>
</dbReference>
<evidence type="ECO:0000256" key="2">
    <source>
        <dbReference type="ARBA" id="ARBA00009399"/>
    </source>
</evidence>
<dbReference type="InterPro" id="IPR051401">
    <property type="entry name" value="GtrA_CellWall_Glycosyl"/>
</dbReference>
<comment type="caution">
    <text evidence="8">The sequence shown here is derived from an EMBL/GenBank/DDBJ whole genome shotgun (WGS) entry which is preliminary data.</text>
</comment>
<sequence length="127" mass="14405">MPKIISPQFIKYIIVGVTSFTFDILLLIGITEICSIKPFFAVIISQLIVLTYNFTVNKQWAFSHTAGAKQALMRYLILTVANYVFGILAMYAGNVVAGIDYRIVRVATVGAMVSWNFLLYKHWVYKQ</sequence>
<feature type="transmembrane region" description="Helical" evidence="6">
    <location>
        <begin position="36"/>
        <end position="54"/>
    </location>
</feature>
<keyword evidence="3 6" id="KW-0812">Transmembrane</keyword>
<dbReference type="GO" id="GO:0000271">
    <property type="term" value="P:polysaccharide biosynthetic process"/>
    <property type="evidence" value="ECO:0007669"/>
    <property type="project" value="InterPro"/>
</dbReference>
<evidence type="ECO:0000256" key="1">
    <source>
        <dbReference type="ARBA" id="ARBA00004141"/>
    </source>
</evidence>
<dbReference type="Pfam" id="PF04138">
    <property type="entry name" value="GtrA_DPMS_TM"/>
    <property type="match status" value="1"/>
</dbReference>
<accession>A0A2M6P007</accession>
<dbReference type="PANTHER" id="PTHR38459">
    <property type="entry name" value="PROPHAGE BACTOPRENOL-LINKED GLUCOSE TRANSLOCASE HOMOLOG"/>
    <property type="match status" value="1"/>
</dbReference>
<evidence type="ECO:0000313" key="9">
    <source>
        <dbReference type="Proteomes" id="UP000228528"/>
    </source>
</evidence>
<evidence type="ECO:0000259" key="7">
    <source>
        <dbReference type="Pfam" id="PF04138"/>
    </source>
</evidence>
<name>A0A2M6P007_9BACT</name>
<dbReference type="InterPro" id="IPR007267">
    <property type="entry name" value="GtrA_DPMS_TM"/>
</dbReference>
<dbReference type="PANTHER" id="PTHR38459:SF1">
    <property type="entry name" value="PROPHAGE BACTOPRENOL-LINKED GLUCOSE TRANSLOCASE HOMOLOG"/>
    <property type="match status" value="1"/>
</dbReference>